<reference evidence="2" key="2">
    <citation type="submission" date="2021-01" db="EMBL/GenBank/DDBJ databases">
        <title>Phytophthora aleatoria, a newly-described species from Pinus radiata is distinct from Phytophthora cactorum isolates based on comparative genomics.</title>
        <authorList>
            <person name="Mcdougal R."/>
            <person name="Panda P."/>
            <person name="Williams N."/>
            <person name="Studholme D.J."/>
        </authorList>
    </citation>
    <scope>NUCLEOTIDE SEQUENCE</scope>
    <source>
        <strain evidence="2">NZFS 3830</strain>
    </source>
</reference>
<evidence type="ECO:0000313" key="2">
    <source>
        <dbReference type="EMBL" id="KAG6946805.1"/>
    </source>
</evidence>
<keyword evidence="4" id="KW-1185">Reference proteome</keyword>
<dbReference type="OrthoDB" id="122907at2759"/>
<dbReference type="Proteomes" id="UP000251314">
    <property type="component" value="Unassembled WGS sequence"/>
</dbReference>
<evidence type="ECO:0000313" key="4">
    <source>
        <dbReference type="Proteomes" id="UP000251314"/>
    </source>
</evidence>
<dbReference type="InterPro" id="IPR004875">
    <property type="entry name" value="DDE_SF_endonuclease_dom"/>
</dbReference>
<sequence>MFVEPSTSLSSKGWVKMALDAVFFCVHLRWRCLTRIGDIQTLTTPRSGSRGATTPIEEVRIPTADGCRMLMLDRLRVHKMESAKQHLEDTCCTKVQYVPPGITGLSQPMNVSVMRSFKSNIQYVFANGLPVSQDF</sequence>
<dbReference type="EMBL" id="MJFZ01000152">
    <property type="protein sequence ID" value="RAW35993.1"/>
    <property type="molecule type" value="Genomic_DNA"/>
</dbReference>
<dbReference type="EMBL" id="JAENGZ010001675">
    <property type="protein sequence ID" value="KAG6946805.1"/>
    <property type="molecule type" value="Genomic_DNA"/>
</dbReference>
<comment type="caution">
    <text evidence="3">The sequence shown here is derived from an EMBL/GenBank/DDBJ whole genome shotgun (WGS) entry which is preliminary data.</text>
</comment>
<protein>
    <recommendedName>
        <fullName evidence="1">DDE-1 domain-containing protein</fullName>
    </recommendedName>
</protein>
<evidence type="ECO:0000313" key="3">
    <source>
        <dbReference type="EMBL" id="RAW35993.1"/>
    </source>
</evidence>
<dbReference type="STRING" id="29920.A0A329SGV8"/>
<dbReference type="VEuPathDB" id="FungiDB:PC110_g7706"/>
<dbReference type="GO" id="GO:0003676">
    <property type="term" value="F:nucleic acid binding"/>
    <property type="evidence" value="ECO:0007669"/>
    <property type="project" value="InterPro"/>
</dbReference>
<dbReference type="AlphaFoldDB" id="A0A329SGV8"/>
<dbReference type="Pfam" id="PF03184">
    <property type="entry name" value="DDE_1"/>
    <property type="match status" value="1"/>
</dbReference>
<organism evidence="3 4">
    <name type="scientific">Phytophthora cactorum</name>
    <dbReference type="NCBI Taxonomy" id="29920"/>
    <lineage>
        <taxon>Eukaryota</taxon>
        <taxon>Sar</taxon>
        <taxon>Stramenopiles</taxon>
        <taxon>Oomycota</taxon>
        <taxon>Peronosporomycetes</taxon>
        <taxon>Peronosporales</taxon>
        <taxon>Peronosporaceae</taxon>
        <taxon>Phytophthora</taxon>
    </lineage>
</organism>
<dbReference type="Proteomes" id="UP000688947">
    <property type="component" value="Unassembled WGS sequence"/>
</dbReference>
<accession>A0A329SGV8</accession>
<feature type="domain" description="DDE-1" evidence="1">
    <location>
        <begin position="68"/>
        <end position="123"/>
    </location>
</feature>
<name>A0A329SGV8_9STRA</name>
<proteinExistence type="predicted"/>
<reference evidence="3 4" key="1">
    <citation type="submission" date="2018-01" db="EMBL/GenBank/DDBJ databases">
        <title>Draft genome of the strawberry crown rot pathogen Phytophthora cactorum.</title>
        <authorList>
            <person name="Armitage A.D."/>
            <person name="Lysoe E."/>
            <person name="Nellist C.F."/>
            <person name="Harrison R.J."/>
            <person name="Brurberg M.B."/>
        </authorList>
    </citation>
    <scope>NUCLEOTIDE SEQUENCE [LARGE SCALE GENOMIC DNA]</scope>
    <source>
        <strain evidence="3 4">10300</strain>
    </source>
</reference>
<evidence type="ECO:0000259" key="1">
    <source>
        <dbReference type="Pfam" id="PF03184"/>
    </source>
</evidence>
<gene>
    <name evidence="2" type="ORF">JG687_00016515</name>
    <name evidence="3" type="ORF">PC110_g7706</name>
</gene>